<sequence length="142" mass="15551">MGSGICVRDERSGGLKSSAVFRLSFSSTGGLFQCKSSTCSSASLQPVPVLEKDTAELFKPPGRSSLTTASQMPLPISDMLLKLNVTLKLDLQRSPSRTDFREILHAVLCCFNDRTEALLTCFHDLTVAHFKEEMILEIALVI</sequence>
<accession>A0A4U8UIL3</accession>
<proteinExistence type="predicted"/>
<evidence type="ECO:0000313" key="2">
    <source>
        <dbReference type="Proteomes" id="UP000298663"/>
    </source>
</evidence>
<reference evidence="1 2" key="1">
    <citation type="journal article" date="2015" name="Genome Biol.">
        <title>Comparative genomics of Steinernema reveals deeply conserved gene regulatory networks.</title>
        <authorList>
            <person name="Dillman A.R."/>
            <person name="Macchietto M."/>
            <person name="Porter C.F."/>
            <person name="Rogers A."/>
            <person name="Williams B."/>
            <person name="Antoshechkin I."/>
            <person name="Lee M.M."/>
            <person name="Goodwin Z."/>
            <person name="Lu X."/>
            <person name="Lewis E.E."/>
            <person name="Goodrich-Blair H."/>
            <person name="Stock S.P."/>
            <person name="Adams B.J."/>
            <person name="Sternberg P.W."/>
            <person name="Mortazavi A."/>
        </authorList>
    </citation>
    <scope>NUCLEOTIDE SEQUENCE [LARGE SCALE GENOMIC DNA]</scope>
    <source>
        <strain evidence="1 2">ALL</strain>
    </source>
</reference>
<dbReference type="Proteomes" id="UP000298663">
    <property type="component" value="Unassembled WGS sequence"/>
</dbReference>
<comment type="caution">
    <text evidence="1">The sequence shown here is derived from an EMBL/GenBank/DDBJ whole genome shotgun (WGS) entry which is preliminary data.</text>
</comment>
<protein>
    <submittedName>
        <fullName evidence="1">Uncharacterized protein</fullName>
    </submittedName>
</protein>
<evidence type="ECO:0000313" key="1">
    <source>
        <dbReference type="EMBL" id="TMS32694.1"/>
    </source>
</evidence>
<organism evidence="1 2">
    <name type="scientific">Steinernema carpocapsae</name>
    <name type="common">Entomopathogenic nematode</name>
    <dbReference type="NCBI Taxonomy" id="34508"/>
    <lineage>
        <taxon>Eukaryota</taxon>
        <taxon>Metazoa</taxon>
        <taxon>Ecdysozoa</taxon>
        <taxon>Nematoda</taxon>
        <taxon>Chromadorea</taxon>
        <taxon>Rhabditida</taxon>
        <taxon>Tylenchina</taxon>
        <taxon>Panagrolaimomorpha</taxon>
        <taxon>Strongyloidoidea</taxon>
        <taxon>Steinernematidae</taxon>
        <taxon>Steinernema</taxon>
    </lineage>
</organism>
<dbReference type="EMBL" id="AZBU02000001">
    <property type="protein sequence ID" value="TMS32694.1"/>
    <property type="molecule type" value="Genomic_DNA"/>
</dbReference>
<reference evidence="1 2" key="2">
    <citation type="journal article" date="2019" name="G3 (Bethesda)">
        <title>Hybrid Assembly of the Genome of the Entomopathogenic Nematode Steinernema carpocapsae Identifies the X-Chromosome.</title>
        <authorList>
            <person name="Serra L."/>
            <person name="Macchietto M."/>
            <person name="Macias-Munoz A."/>
            <person name="McGill C.J."/>
            <person name="Rodriguez I.M."/>
            <person name="Rodriguez B."/>
            <person name="Murad R."/>
            <person name="Mortazavi A."/>
        </authorList>
    </citation>
    <scope>NUCLEOTIDE SEQUENCE [LARGE SCALE GENOMIC DNA]</scope>
    <source>
        <strain evidence="1 2">ALL</strain>
    </source>
</reference>
<dbReference type="AlphaFoldDB" id="A0A4U8UIL3"/>
<gene>
    <name evidence="1" type="ORF">L596_000502</name>
</gene>
<keyword evidence="2" id="KW-1185">Reference proteome</keyword>
<name>A0A4U8UIL3_STECR</name>